<dbReference type="Gene3D" id="3.40.630.30">
    <property type="match status" value="1"/>
</dbReference>
<comment type="caution">
    <text evidence="4">The sequence shown here is derived from an EMBL/GenBank/DDBJ whole genome shotgun (WGS) entry which is preliminary data.</text>
</comment>
<proteinExistence type="predicted"/>
<dbReference type="Proteomes" id="UP000601768">
    <property type="component" value="Unassembled WGS sequence"/>
</dbReference>
<evidence type="ECO:0000256" key="2">
    <source>
        <dbReference type="ARBA" id="ARBA00023315"/>
    </source>
</evidence>
<dbReference type="AlphaFoldDB" id="A0A8J6J1C1"/>
<evidence type="ECO:0000313" key="4">
    <source>
        <dbReference type="EMBL" id="MBC3767922.1"/>
    </source>
</evidence>
<keyword evidence="2" id="KW-0012">Acyltransferase</keyword>
<evidence type="ECO:0000313" key="5">
    <source>
        <dbReference type="Proteomes" id="UP000601768"/>
    </source>
</evidence>
<dbReference type="Pfam" id="PF00583">
    <property type="entry name" value="Acetyltransf_1"/>
    <property type="match status" value="1"/>
</dbReference>
<organism evidence="4 5">
    <name type="scientific">Neptunicella marina</name>
    <dbReference type="NCBI Taxonomy" id="2125989"/>
    <lineage>
        <taxon>Bacteria</taxon>
        <taxon>Pseudomonadati</taxon>
        <taxon>Pseudomonadota</taxon>
        <taxon>Gammaproteobacteria</taxon>
        <taxon>Alteromonadales</taxon>
        <taxon>Alteromonadaceae</taxon>
        <taxon>Neptunicella</taxon>
    </lineage>
</organism>
<dbReference type="InterPro" id="IPR016181">
    <property type="entry name" value="Acyl_CoA_acyltransferase"/>
</dbReference>
<dbReference type="GO" id="GO:0016747">
    <property type="term" value="F:acyltransferase activity, transferring groups other than amino-acyl groups"/>
    <property type="evidence" value="ECO:0007669"/>
    <property type="project" value="InterPro"/>
</dbReference>
<dbReference type="InterPro" id="IPR050680">
    <property type="entry name" value="YpeA/RimI_acetyltransf"/>
</dbReference>
<name>A0A8J6J1C1_9ALTE</name>
<evidence type="ECO:0000259" key="3">
    <source>
        <dbReference type="PROSITE" id="PS51186"/>
    </source>
</evidence>
<dbReference type="InterPro" id="IPR000182">
    <property type="entry name" value="GNAT_dom"/>
</dbReference>
<dbReference type="EMBL" id="JACNEP010000038">
    <property type="protein sequence ID" value="MBC3767922.1"/>
    <property type="molecule type" value="Genomic_DNA"/>
</dbReference>
<dbReference type="PANTHER" id="PTHR43420">
    <property type="entry name" value="ACETYLTRANSFERASE"/>
    <property type="match status" value="1"/>
</dbReference>
<dbReference type="CDD" id="cd04301">
    <property type="entry name" value="NAT_SF"/>
    <property type="match status" value="1"/>
</dbReference>
<keyword evidence="1" id="KW-0808">Transferase</keyword>
<dbReference type="SUPFAM" id="SSF55729">
    <property type="entry name" value="Acyl-CoA N-acyltransferases (Nat)"/>
    <property type="match status" value="1"/>
</dbReference>
<dbReference type="PROSITE" id="PS51186">
    <property type="entry name" value="GNAT"/>
    <property type="match status" value="1"/>
</dbReference>
<keyword evidence="5" id="KW-1185">Reference proteome</keyword>
<dbReference type="RefSeq" id="WP_186508679.1">
    <property type="nucleotide sequence ID" value="NZ_JACNEP010000038.1"/>
</dbReference>
<feature type="domain" description="N-acetyltransferase" evidence="3">
    <location>
        <begin position="6"/>
        <end position="160"/>
    </location>
</feature>
<reference evidence="4" key="2">
    <citation type="submission" date="2020-08" db="EMBL/GenBank/DDBJ databases">
        <authorList>
            <person name="Lai Q."/>
        </authorList>
    </citation>
    <scope>NUCLEOTIDE SEQUENCE</scope>
    <source>
        <strain evidence="4">S27-2</strain>
    </source>
</reference>
<protein>
    <submittedName>
        <fullName evidence="4">GNAT family N-acetyltransferase</fullName>
    </submittedName>
</protein>
<reference evidence="4" key="1">
    <citation type="journal article" date="2018" name="Int. J. Syst. Evol. Microbiol.">
        <title>Neptunicella marina gen. nov., sp. nov., isolated from surface seawater.</title>
        <authorList>
            <person name="Liu X."/>
            <person name="Lai Q."/>
            <person name="Du Y."/>
            <person name="Zhang X."/>
            <person name="Liu Z."/>
            <person name="Sun F."/>
            <person name="Shao Z."/>
        </authorList>
    </citation>
    <scope>NUCLEOTIDE SEQUENCE</scope>
    <source>
        <strain evidence="4">S27-2</strain>
    </source>
</reference>
<accession>A0A8J6J1C1</accession>
<sequence length="160" mass="17719">MPIQVIQADYLNPKHQQDLGTMLSAYAQDPMGGGCSLPKEISDSIALKLANVPTAFSLLCYDDEKPIALANCFEVFSTFKGKPIINIHDFAVITDYRGRRISQLLLAEIERRAKLKGCCKITLEVLEGNKAAQQAYFKFGFAGYELDPAAGKALFWEKPL</sequence>
<evidence type="ECO:0000256" key="1">
    <source>
        <dbReference type="ARBA" id="ARBA00022679"/>
    </source>
</evidence>
<dbReference type="PANTHER" id="PTHR43420:SF44">
    <property type="entry name" value="ACETYLTRANSFERASE YPEA"/>
    <property type="match status" value="1"/>
</dbReference>
<gene>
    <name evidence="4" type="ORF">H8B19_18785</name>
</gene>